<evidence type="ECO:0000256" key="1">
    <source>
        <dbReference type="SAM" id="MobiDB-lite"/>
    </source>
</evidence>
<feature type="compositionally biased region" description="Low complexity" evidence="1">
    <location>
        <begin position="10"/>
        <end position="26"/>
    </location>
</feature>
<dbReference type="EMBL" id="CACSLK010027751">
    <property type="protein sequence ID" value="CAA0827099.1"/>
    <property type="molecule type" value="Genomic_DNA"/>
</dbReference>
<proteinExistence type="predicted"/>
<dbReference type="Proteomes" id="UP001153555">
    <property type="component" value="Unassembled WGS sequence"/>
</dbReference>
<feature type="region of interest" description="Disordered" evidence="1">
    <location>
        <begin position="1"/>
        <end position="28"/>
    </location>
</feature>
<dbReference type="PANTHER" id="PTHR36032:SF1">
    <property type="entry name" value="PHOSPHOPANTOTHENATE--CYSTEINE LIGASE 2"/>
    <property type="match status" value="1"/>
</dbReference>
<evidence type="ECO:0000313" key="3">
    <source>
        <dbReference type="Proteomes" id="UP001153555"/>
    </source>
</evidence>
<comment type="caution">
    <text evidence="2">The sequence shown here is derived from an EMBL/GenBank/DDBJ whole genome shotgun (WGS) entry which is preliminary data.</text>
</comment>
<sequence length="540" mass="56679">MSPTVPPAPALLVPDPSTITDPSPSDFNKHPDFEKSILKFMDQRFISSASTVIEAPNSPVGVCTLFPESIAGAPPIGVCTGSLTEMIKDLATVSKMPTSTSPSTANVPNKFISEVRIGSMPLILQPDSVLPPVSAFNPPRTTSLLPIGGDSPNFSRQVGDSIDFPQLPSHMGGLHSSRYFPPISTFGPSILAHFSSPQPTNCSAGPTLPFLNQNSKPNTSGPSFKPTDISSQPISPHTSSIANHISSQSTDTFPTSNLVNHSQISLSVNGVNHPSVNYGPVPISGSGNPYTGDQQTSGPRAANTNPTNSAAFGPIDNMGLPDNSLPGTGGTSAPMMADTLQTLIYCLGGFVGGAGGGGDEVEEIQFTMPENPSADSPAVAASIATVKRYAPPNQRNRSLGRRKSGGDRLERANSYMNDGDRNPLGATKSGPIADHMDFSYSNRANEAGRSKLIPLYGCCNSEAAQLHSNRWRAAMNALNSLPEDSVERPVMYSSKTKAWGQAILPHLLIQSAGGAPSGLQRDFLSELRHAMHNANSGSNA</sequence>
<feature type="region of interest" description="Disordered" evidence="1">
    <location>
        <begin position="277"/>
        <end position="310"/>
    </location>
</feature>
<feature type="compositionally biased region" description="Polar residues" evidence="1">
    <location>
        <begin position="285"/>
        <end position="310"/>
    </location>
</feature>
<name>A0A9N7NAU5_STRHE</name>
<reference evidence="2" key="1">
    <citation type="submission" date="2019-12" db="EMBL/GenBank/DDBJ databases">
        <authorList>
            <person name="Scholes J."/>
        </authorList>
    </citation>
    <scope>NUCLEOTIDE SEQUENCE</scope>
</reference>
<feature type="region of interest" description="Disordered" evidence="1">
    <location>
        <begin position="203"/>
        <end position="256"/>
    </location>
</feature>
<dbReference type="AlphaFoldDB" id="A0A9N7NAU5"/>
<dbReference type="OrthoDB" id="1869053at2759"/>
<accession>A0A9N7NAU5</accession>
<protein>
    <submittedName>
        <fullName evidence="2">Uncharacterized protein</fullName>
    </submittedName>
</protein>
<evidence type="ECO:0000313" key="2">
    <source>
        <dbReference type="EMBL" id="CAA0827099.1"/>
    </source>
</evidence>
<keyword evidence="3" id="KW-1185">Reference proteome</keyword>
<gene>
    <name evidence="2" type="ORF">SHERM_22794</name>
</gene>
<feature type="region of interest" description="Disordered" evidence="1">
    <location>
        <begin position="392"/>
        <end position="430"/>
    </location>
</feature>
<dbReference type="PANTHER" id="PTHR36032">
    <property type="entry name" value="PHOSPHOPANTOTHENATE--CYSTEINE LIGASE 2"/>
    <property type="match status" value="1"/>
</dbReference>
<organism evidence="2 3">
    <name type="scientific">Striga hermonthica</name>
    <name type="common">Purple witchweed</name>
    <name type="synonym">Buchnera hermonthica</name>
    <dbReference type="NCBI Taxonomy" id="68872"/>
    <lineage>
        <taxon>Eukaryota</taxon>
        <taxon>Viridiplantae</taxon>
        <taxon>Streptophyta</taxon>
        <taxon>Embryophyta</taxon>
        <taxon>Tracheophyta</taxon>
        <taxon>Spermatophyta</taxon>
        <taxon>Magnoliopsida</taxon>
        <taxon>eudicotyledons</taxon>
        <taxon>Gunneridae</taxon>
        <taxon>Pentapetalae</taxon>
        <taxon>asterids</taxon>
        <taxon>lamiids</taxon>
        <taxon>Lamiales</taxon>
        <taxon>Orobanchaceae</taxon>
        <taxon>Buchnereae</taxon>
        <taxon>Striga</taxon>
    </lineage>
</organism>